<evidence type="ECO:0000313" key="1">
    <source>
        <dbReference type="EMBL" id="RUS56971.1"/>
    </source>
</evidence>
<dbReference type="RefSeq" id="WP_126990384.1">
    <property type="nucleotide sequence ID" value="NZ_JTFC01000029.1"/>
</dbReference>
<evidence type="ECO:0008006" key="3">
    <source>
        <dbReference type="Google" id="ProtNLM"/>
    </source>
</evidence>
<comment type="caution">
    <text evidence="1">The sequence shown here is derived from an EMBL/GenBank/DDBJ whole genome shotgun (WGS) entry which is preliminary data.</text>
</comment>
<proteinExistence type="predicted"/>
<organism evidence="1 2">
    <name type="scientific">Candidatus Kurthia intestinigallinarum</name>
    <dbReference type="NCBI Taxonomy" id="1562256"/>
    <lineage>
        <taxon>Bacteria</taxon>
        <taxon>Bacillati</taxon>
        <taxon>Bacillota</taxon>
        <taxon>Bacilli</taxon>
        <taxon>Bacillales</taxon>
        <taxon>Caryophanaceae</taxon>
        <taxon>Kurthia</taxon>
    </lineage>
</organism>
<dbReference type="Proteomes" id="UP000288623">
    <property type="component" value="Unassembled WGS sequence"/>
</dbReference>
<protein>
    <recommendedName>
        <fullName evidence="3">Lipoprotein</fullName>
    </recommendedName>
</protein>
<accession>A0A433RUK8</accession>
<keyword evidence="2" id="KW-1185">Reference proteome</keyword>
<dbReference type="EMBL" id="JTFC01000029">
    <property type="protein sequence ID" value="RUS56971.1"/>
    <property type="molecule type" value="Genomic_DNA"/>
</dbReference>
<gene>
    <name evidence="1" type="ORF">QI30_07815</name>
</gene>
<dbReference type="OrthoDB" id="9972040at2"/>
<dbReference type="PROSITE" id="PS51257">
    <property type="entry name" value="PROKAR_LIPOPROTEIN"/>
    <property type="match status" value="1"/>
</dbReference>
<evidence type="ECO:0000313" key="2">
    <source>
        <dbReference type="Proteomes" id="UP000288623"/>
    </source>
</evidence>
<name>A0A433RUK8_9BACL</name>
<dbReference type="AlphaFoldDB" id="A0A433RUK8"/>
<sequence>MKRAIVGVTILPLTTLLLIGCDEETKSAEKLQHAEQKVNMKSYETKNTAARQVVTTASVAESPEHILEKEAKAVKNRTLGQKAAYIIKKYPNDLEAQSSHMEGIAKIHKEAYKEEHYKEFFHTLLRDYEDKNYRHVKNRKAMLAKIYMGRLVTDYAQEMDLKVMYKFSIRYTNLLQDYYLGYNSKDNSRLKSYLRADKRSVDDAYRDITNLVQHSN</sequence>
<reference evidence="1 2" key="1">
    <citation type="submission" date="2014-11" db="EMBL/GenBank/DDBJ databases">
        <title>Genome sequence and analysis of novel Kurthia sp.</title>
        <authorList>
            <person name="Lawson J.N."/>
            <person name="Gonzalez J.E."/>
            <person name="Rinauldi L."/>
            <person name="Xuan Z."/>
            <person name="Firman A."/>
            <person name="Shaddox L."/>
            <person name="Trudeau A."/>
            <person name="Shah S."/>
            <person name="Reiman D."/>
        </authorList>
    </citation>
    <scope>NUCLEOTIDE SEQUENCE [LARGE SCALE GENOMIC DNA]</scope>
    <source>
        <strain evidence="1 2">3B1D</strain>
    </source>
</reference>